<sequence length="287" mass="31641">MKKSQRKRVICSLLPLIVLLVFIYGYPLFKVCTSAFMGFSGASAGQFVGFGNFSIIKDEIPKTVVTTLIWTFGSVIPAMILGLAVALICNRSFAGKKVVVAFNLLPYAIPLIIVASCWRFVYNSDFGIINVLLKNIGLIEEPISFLGLDLALTSVILARIWRAMPFAFMNYYSALTTIPAEQYEAACIDGAGPVQRFCYITMPNLKAITGSTLIVLTVWTFLVFDIIFGMTGGGPVNATKTISMHIYQEMFSMKNLGTASAWSLIAILVLVIITVFYWKLMEREDAA</sequence>
<organism evidence="9 10">
    <name type="scientific">Faecalicatena contorta</name>
    <dbReference type="NCBI Taxonomy" id="39482"/>
    <lineage>
        <taxon>Bacteria</taxon>
        <taxon>Bacillati</taxon>
        <taxon>Bacillota</taxon>
        <taxon>Clostridia</taxon>
        <taxon>Lachnospirales</taxon>
        <taxon>Lachnospiraceae</taxon>
        <taxon>Faecalicatena</taxon>
    </lineage>
</organism>
<evidence type="ECO:0000256" key="4">
    <source>
        <dbReference type="ARBA" id="ARBA00022692"/>
    </source>
</evidence>
<keyword evidence="2 7" id="KW-0813">Transport</keyword>
<dbReference type="Gene3D" id="1.10.3720.10">
    <property type="entry name" value="MetI-like"/>
    <property type="match status" value="1"/>
</dbReference>
<dbReference type="EMBL" id="CYZU01000007">
    <property type="protein sequence ID" value="CUN99829.1"/>
    <property type="molecule type" value="Genomic_DNA"/>
</dbReference>
<dbReference type="InterPro" id="IPR000515">
    <property type="entry name" value="MetI-like"/>
</dbReference>
<dbReference type="CDD" id="cd06261">
    <property type="entry name" value="TM_PBP2"/>
    <property type="match status" value="1"/>
</dbReference>
<feature type="transmembrane region" description="Helical" evidence="7">
    <location>
        <begin position="259"/>
        <end position="278"/>
    </location>
</feature>
<feature type="transmembrane region" description="Helical" evidence="7">
    <location>
        <begin position="142"/>
        <end position="161"/>
    </location>
</feature>
<dbReference type="GO" id="GO:0055085">
    <property type="term" value="P:transmembrane transport"/>
    <property type="evidence" value="ECO:0007669"/>
    <property type="project" value="InterPro"/>
</dbReference>
<dbReference type="SUPFAM" id="SSF161098">
    <property type="entry name" value="MetI-like"/>
    <property type="match status" value="1"/>
</dbReference>
<dbReference type="PANTHER" id="PTHR43005">
    <property type="entry name" value="BLR7065 PROTEIN"/>
    <property type="match status" value="1"/>
</dbReference>
<keyword evidence="4 7" id="KW-0812">Transmembrane</keyword>
<evidence type="ECO:0000256" key="3">
    <source>
        <dbReference type="ARBA" id="ARBA00022475"/>
    </source>
</evidence>
<gene>
    <name evidence="9" type="primary">ugpA_8</name>
    <name evidence="9" type="ORF">ERS852491_01012</name>
</gene>
<keyword evidence="6 7" id="KW-0472">Membrane</keyword>
<feature type="transmembrane region" description="Helical" evidence="7">
    <location>
        <begin position="205"/>
        <end position="228"/>
    </location>
</feature>
<dbReference type="GO" id="GO:0005886">
    <property type="term" value="C:plasma membrane"/>
    <property type="evidence" value="ECO:0007669"/>
    <property type="project" value="UniProtKB-SubCell"/>
</dbReference>
<evidence type="ECO:0000256" key="6">
    <source>
        <dbReference type="ARBA" id="ARBA00023136"/>
    </source>
</evidence>
<dbReference type="InterPro" id="IPR035906">
    <property type="entry name" value="MetI-like_sf"/>
</dbReference>
<dbReference type="PROSITE" id="PS50928">
    <property type="entry name" value="ABC_TM1"/>
    <property type="match status" value="1"/>
</dbReference>
<evidence type="ECO:0000259" key="8">
    <source>
        <dbReference type="PROSITE" id="PS50928"/>
    </source>
</evidence>
<dbReference type="Proteomes" id="UP000095544">
    <property type="component" value="Unassembled WGS sequence"/>
</dbReference>
<evidence type="ECO:0000256" key="1">
    <source>
        <dbReference type="ARBA" id="ARBA00004651"/>
    </source>
</evidence>
<dbReference type="Pfam" id="PF00528">
    <property type="entry name" value="BPD_transp_1"/>
    <property type="match status" value="1"/>
</dbReference>
<comment type="similarity">
    <text evidence="7">Belongs to the binding-protein-dependent transport system permease family.</text>
</comment>
<evidence type="ECO:0000256" key="2">
    <source>
        <dbReference type="ARBA" id="ARBA00022448"/>
    </source>
</evidence>
<dbReference type="RefSeq" id="WP_050639469.1">
    <property type="nucleotide sequence ID" value="NZ_CABKUE010000006.1"/>
</dbReference>
<reference evidence="9 10" key="1">
    <citation type="submission" date="2015-09" db="EMBL/GenBank/DDBJ databases">
        <authorList>
            <consortium name="Pathogen Informatics"/>
        </authorList>
    </citation>
    <scope>NUCLEOTIDE SEQUENCE [LARGE SCALE GENOMIC DNA]</scope>
    <source>
        <strain evidence="9 10">2789STDY5834876</strain>
    </source>
</reference>
<feature type="transmembrane region" description="Helical" evidence="7">
    <location>
        <begin position="68"/>
        <end position="88"/>
    </location>
</feature>
<dbReference type="AlphaFoldDB" id="A0A174BI17"/>
<evidence type="ECO:0000256" key="5">
    <source>
        <dbReference type="ARBA" id="ARBA00022989"/>
    </source>
</evidence>
<dbReference type="STRING" id="39482.ERS852491_01012"/>
<feature type="transmembrane region" description="Helical" evidence="7">
    <location>
        <begin position="100"/>
        <end position="122"/>
    </location>
</feature>
<evidence type="ECO:0000313" key="10">
    <source>
        <dbReference type="Proteomes" id="UP000095544"/>
    </source>
</evidence>
<feature type="transmembrane region" description="Helical" evidence="7">
    <location>
        <begin position="9"/>
        <end position="29"/>
    </location>
</feature>
<protein>
    <submittedName>
        <fullName evidence="9">sn-glycerol-3-phosphate transport system permease protein ugpA</fullName>
    </submittedName>
</protein>
<name>A0A174BI17_9FIRM</name>
<keyword evidence="5 7" id="KW-1133">Transmembrane helix</keyword>
<dbReference type="OrthoDB" id="9761387at2"/>
<dbReference type="PANTHER" id="PTHR43005:SF1">
    <property type="entry name" value="SPERMIDINE_PUTRESCINE TRANSPORT SYSTEM PERMEASE PROTEIN"/>
    <property type="match status" value="1"/>
</dbReference>
<accession>A0A174BI17</accession>
<evidence type="ECO:0000256" key="7">
    <source>
        <dbReference type="RuleBase" id="RU363032"/>
    </source>
</evidence>
<evidence type="ECO:0000313" key="9">
    <source>
        <dbReference type="EMBL" id="CUN99829.1"/>
    </source>
</evidence>
<proteinExistence type="inferred from homology"/>
<comment type="subcellular location">
    <subcellularLocation>
        <location evidence="1 7">Cell membrane</location>
        <topology evidence="1 7">Multi-pass membrane protein</topology>
    </subcellularLocation>
</comment>
<feature type="domain" description="ABC transmembrane type-1" evidence="8">
    <location>
        <begin position="64"/>
        <end position="277"/>
    </location>
</feature>
<keyword evidence="3" id="KW-1003">Cell membrane</keyword>